<dbReference type="NCBIfam" id="TIGR01764">
    <property type="entry name" value="excise"/>
    <property type="match status" value="1"/>
</dbReference>
<name>A0A524RQ44_9CHRO</name>
<evidence type="ECO:0000259" key="1">
    <source>
        <dbReference type="Pfam" id="PF12728"/>
    </source>
</evidence>
<gene>
    <name evidence="2" type="ORF">ERJ67_02755</name>
</gene>
<sequence length="157" mass="16800">MAVAVPSSIEPVIPTAKAAEVAGASLRDLDRFRASHGPRQASLSLDLEGGHRASVPIPASVLELLQGILVQMAQGNAVTLVPVHAELTTQKAADLLNVSRPCLIERLEQGEIPFRKVGTHRRIRLADLMAYKHAIDQQRAAALDDLAAQAQELGMGY</sequence>
<dbReference type="EMBL" id="SRMO01000034">
    <property type="protein sequence ID" value="TGG94537.1"/>
    <property type="molecule type" value="Genomic_DNA"/>
</dbReference>
<proteinExistence type="predicted"/>
<evidence type="ECO:0000313" key="2">
    <source>
        <dbReference type="EMBL" id="TGG94537.1"/>
    </source>
</evidence>
<dbReference type="Pfam" id="PF12728">
    <property type="entry name" value="HTH_17"/>
    <property type="match status" value="1"/>
</dbReference>
<dbReference type="InterPro" id="IPR041657">
    <property type="entry name" value="HTH_17"/>
</dbReference>
<reference evidence="2 3" key="1">
    <citation type="journal article" date="2019" name="mSystems">
        <title>Life at home and on the roam: Genomic adaptions reflect the dual lifestyle of an intracellular, facultative symbiont.</title>
        <authorList>
            <person name="Burgsdorf I."/>
        </authorList>
    </citation>
    <scope>NUCLEOTIDE SEQUENCE [LARGE SCALE GENOMIC DNA]</scope>
    <source>
        <strain evidence="2">277cV</strain>
    </source>
</reference>
<feature type="domain" description="Helix-turn-helix" evidence="1">
    <location>
        <begin position="87"/>
        <end position="132"/>
    </location>
</feature>
<evidence type="ECO:0000313" key="3">
    <source>
        <dbReference type="Proteomes" id="UP000317990"/>
    </source>
</evidence>
<dbReference type="GO" id="GO:0003677">
    <property type="term" value="F:DNA binding"/>
    <property type="evidence" value="ECO:0007669"/>
    <property type="project" value="InterPro"/>
</dbReference>
<organism evidence="2 3">
    <name type="scientific">Aphanocapsa feldmannii 277cV</name>
    <dbReference type="NCBI Taxonomy" id="2507553"/>
    <lineage>
        <taxon>Bacteria</taxon>
        <taxon>Bacillati</taxon>
        <taxon>Cyanobacteriota</taxon>
        <taxon>Cyanophyceae</taxon>
        <taxon>Oscillatoriophycideae</taxon>
        <taxon>Chroococcales</taxon>
        <taxon>Microcystaceae</taxon>
        <taxon>Aphanocapsa</taxon>
    </lineage>
</organism>
<dbReference type="AlphaFoldDB" id="A0A524RQ44"/>
<dbReference type="InterPro" id="IPR010093">
    <property type="entry name" value="SinI_DNA-bd"/>
</dbReference>
<accession>A0A524RQ44</accession>
<comment type="caution">
    <text evidence="2">The sequence shown here is derived from an EMBL/GenBank/DDBJ whole genome shotgun (WGS) entry which is preliminary data.</text>
</comment>
<dbReference type="Proteomes" id="UP000317990">
    <property type="component" value="Unassembled WGS sequence"/>
</dbReference>
<protein>
    <submittedName>
        <fullName evidence="2">Helix-turn-helix domain-containing protein</fullName>
    </submittedName>
</protein>